<evidence type="ECO:0000313" key="1">
    <source>
        <dbReference type="EMBL" id="KIH68991.1"/>
    </source>
</evidence>
<dbReference type="EMBL" id="KN726244">
    <property type="protein sequence ID" value="KIH68991.1"/>
    <property type="molecule type" value="Genomic_DNA"/>
</dbReference>
<protein>
    <submittedName>
        <fullName evidence="1">Uncharacterized protein</fullName>
    </submittedName>
</protein>
<gene>
    <name evidence="1" type="ORF">ANCDUO_00671</name>
</gene>
<dbReference type="Proteomes" id="UP000054047">
    <property type="component" value="Unassembled WGS sequence"/>
</dbReference>
<reference evidence="1 2" key="1">
    <citation type="submission" date="2013-12" db="EMBL/GenBank/DDBJ databases">
        <title>Draft genome of the parsitic nematode Ancylostoma duodenale.</title>
        <authorList>
            <person name="Mitreva M."/>
        </authorList>
    </citation>
    <scope>NUCLEOTIDE SEQUENCE [LARGE SCALE GENOMIC DNA]</scope>
    <source>
        <strain evidence="1 2">Zhejiang</strain>
    </source>
</reference>
<sequence>MTMRLSGKQAWLTRMGSAAEEILQKYSDLRTTPSSTISDPDFLGKILHGYKEMETKMKALAKALDSFTVDTLAQPLTTEQQEKVLHNVSVAQELLDKAQNRSIELAVLIDQD</sequence>
<organism evidence="1 2">
    <name type="scientific">Ancylostoma duodenale</name>
    <dbReference type="NCBI Taxonomy" id="51022"/>
    <lineage>
        <taxon>Eukaryota</taxon>
        <taxon>Metazoa</taxon>
        <taxon>Ecdysozoa</taxon>
        <taxon>Nematoda</taxon>
        <taxon>Chromadorea</taxon>
        <taxon>Rhabditida</taxon>
        <taxon>Rhabditina</taxon>
        <taxon>Rhabditomorpha</taxon>
        <taxon>Strongyloidea</taxon>
        <taxon>Ancylostomatidae</taxon>
        <taxon>Ancylostomatinae</taxon>
        <taxon>Ancylostoma</taxon>
    </lineage>
</organism>
<evidence type="ECO:0000313" key="2">
    <source>
        <dbReference type="Proteomes" id="UP000054047"/>
    </source>
</evidence>
<accession>A0A0C2HH89</accession>
<dbReference type="AlphaFoldDB" id="A0A0C2HH89"/>
<proteinExistence type="predicted"/>
<name>A0A0C2HH89_9BILA</name>
<keyword evidence="2" id="KW-1185">Reference proteome</keyword>